<feature type="region of interest" description="Disordered" evidence="1">
    <location>
        <begin position="1"/>
        <end position="20"/>
    </location>
</feature>
<name>A0A4R4VQA1_9PSEU</name>
<organism evidence="2 3">
    <name type="scientific">Saccharopolyspora terrae</name>
    <dbReference type="NCBI Taxonomy" id="2530384"/>
    <lineage>
        <taxon>Bacteria</taxon>
        <taxon>Bacillati</taxon>
        <taxon>Actinomycetota</taxon>
        <taxon>Actinomycetes</taxon>
        <taxon>Pseudonocardiales</taxon>
        <taxon>Pseudonocardiaceae</taxon>
        <taxon>Saccharopolyspora</taxon>
    </lineage>
</organism>
<evidence type="ECO:0000313" key="2">
    <source>
        <dbReference type="EMBL" id="TDD07351.1"/>
    </source>
</evidence>
<dbReference type="EMBL" id="SMKS01000011">
    <property type="protein sequence ID" value="TDD07351.1"/>
    <property type="molecule type" value="Genomic_DNA"/>
</dbReference>
<dbReference type="OrthoDB" id="9872085at2"/>
<evidence type="ECO:0000313" key="3">
    <source>
        <dbReference type="Proteomes" id="UP000295674"/>
    </source>
</evidence>
<evidence type="ECO:0000256" key="1">
    <source>
        <dbReference type="SAM" id="MobiDB-lite"/>
    </source>
</evidence>
<reference evidence="2 3" key="1">
    <citation type="submission" date="2019-03" db="EMBL/GenBank/DDBJ databases">
        <title>Draft genome sequences of novel Actinobacteria.</title>
        <authorList>
            <person name="Sahin N."/>
            <person name="Ay H."/>
            <person name="Saygin H."/>
        </authorList>
    </citation>
    <scope>NUCLEOTIDE SEQUENCE [LARGE SCALE GENOMIC DNA]</scope>
    <source>
        <strain evidence="2 3">16K309</strain>
    </source>
</reference>
<keyword evidence="3" id="KW-1185">Reference proteome</keyword>
<accession>A0A4R4VQA1</accession>
<dbReference type="RefSeq" id="WP_132673630.1">
    <property type="nucleotide sequence ID" value="NZ_SMKS01000011.1"/>
</dbReference>
<dbReference type="Proteomes" id="UP000295674">
    <property type="component" value="Unassembled WGS sequence"/>
</dbReference>
<protein>
    <submittedName>
        <fullName evidence="2">Uncharacterized protein</fullName>
    </submittedName>
</protein>
<comment type="caution">
    <text evidence="2">The sequence shown here is derived from an EMBL/GenBank/DDBJ whole genome shotgun (WGS) entry which is preliminary data.</text>
</comment>
<gene>
    <name evidence="2" type="ORF">E1181_09615</name>
</gene>
<proteinExistence type="predicted"/>
<sequence>MVMLSEGRPGAAQPPRSPVGCEKRERTTVLVDGRRWLVCPVGGPACFRVVADMDQIAEDAVDFHAENHFLACGCPCCGR</sequence>
<dbReference type="AlphaFoldDB" id="A0A4R4VQA1"/>